<keyword evidence="4" id="KW-1185">Reference proteome</keyword>
<evidence type="ECO:0000256" key="2">
    <source>
        <dbReference type="SAM" id="SignalP"/>
    </source>
</evidence>
<comment type="caution">
    <text evidence="3">The sequence shown here is derived from an EMBL/GenBank/DDBJ whole genome shotgun (WGS) entry which is preliminary data.</text>
</comment>
<evidence type="ECO:0000313" key="3">
    <source>
        <dbReference type="EMBL" id="MDP9835827.1"/>
    </source>
</evidence>
<keyword evidence="2" id="KW-0732">Signal</keyword>
<gene>
    <name evidence="3" type="ORF">J2T09_000569</name>
</gene>
<feature type="region of interest" description="Disordered" evidence="1">
    <location>
        <begin position="30"/>
        <end position="131"/>
    </location>
</feature>
<organism evidence="3 4">
    <name type="scientific">Neorhizobium huautlense</name>
    <dbReference type="NCBI Taxonomy" id="67774"/>
    <lineage>
        <taxon>Bacteria</taxon>
        <taxon>Pseudomonadati</taxon>
        <taxon>Pseudomonadota</taxon>
        <taxon>Alphaproteobacteria</taxon>
        <taxon>Hyphomicrobiales</taxon>
        <taxon>Rhizobiaceae</taxon>
        <taxon>Rhizobium/Agrobacterium group</taxon>
        <taxon>Neorhizobium</taxon>
    </lineage>
</organism>
<proteinExistence type="predicted"/>
<evidence type="ECO:0000313" key="4">
    <source>
        <dbReference type="Proteomes" id="UP001241472"/>
    </source>
</evidence>
<accession>A0ABT9PMY1</accession>
<feature type="compositionally biased region" description="Low complexity" evidence="1">
    <location>
        <begin position="50"/>
        <end position="80"/>
    </location>
</feature>
<dbReference type="EMBL" id="JAUSRF010000002">
    <property type="protein sequence ID" value="MDP9835827.1"/>
    <property type="molecule type" value="Genomic_DNA"/>
</dbReference>
<dbReference type="Proteomes" id="UP001241472">
    <property type="component" value="Unassembled WGS sequence"/>
</dbReference>
<evidence type="ECO:0000256" key="1">
    <source>
        <dbReference type="SAM" id="MobiDB-lite"/>
    </source>
</evidence>
<feature type="chain" id="PRO_5047532459" description="Secreted protein" evidence="2">
    <location>
        <begin position="32"/>
        <end position="131"/>
    </location>
</feature>
<feature type="compositionally biased region" description="Polar residues" evidence="1">
    <location>
        <begin position="32"/>
        <end position="48"/>
    </location>
</feature>
<feature type="signal peptide" evidence="2">
    <location>
        <begin position="1"/>
        <end position="31"/>
    </location>
</feature>
<sequence>MPVSRLKTVTFLGGVAAPALALMLAASPVAAQTTGNTGSPPSAQSLENKTACNAAGTAEAATPADTDSAAGTAPGNTGSTGWTGGTGGQHTSTNPQGALPESKTWQPPTARGLDLAMPNPEPKPGKTTENC</sequence>
<name>A0ABT9PMY1_9HYPH</name>
<evidence type="ECO:0008006" key="5">
    <source>
        <dbReference type="Google" id="ProtNLM"/>
    </source>
</evidence>
<protein>
    <recommendedName>
        <fullName evidence="5">Secreted protein</fullName>
    </recommendedName>
</protein>
<dbReference type="RefSeq" id="WP_306830875.1">
    <property type="nucleotide sequence ID" value="NZ_JAUSRF010000002.1"/>
</dbReference>
<reference evidence="3 4" key="1">
    <citation type="submission" date="2023-07" db="EMBL/GenBank/DDBJ databases">
        <title>Sorghum-associated microbial communities from plants grown in Nebraska, USA.</title>
        <authorList>
            <person name="Schachtman D."/>
        </authorList>
    </citation>
    <scope>NUCLEOTIDE SEQUENCE [LARGE SCALE GENOMIC DNA]</scope>
    <source>
        <strain evidence="3 4">DS1307</strain>
    </source>
</reference>